<sequence length="197" mass="23347">MGLFSPSYKQLTDEELMKLSSEGNARAFSELYDRYAKKLLNYFFFRLWKDRERSEDLVHDLFTKIINNPDLFDPKRKFKTWVYSVANNMCKNEYRKESVRSGMQSTEELETDIRSRDTDVLEDIHENEFKEALNEALDKIDDKHSEVFVLRHFQEMSIKEIAAILECNEGTVKSRLFNVTKRLAGELQVFNPLLNRI</sequence>
<dbReference type="Proteomes" id="UP001501126">
    <property type="component" value="Unassembled WGS sequence"/>
</dbReference>
<evidence type="ECO:0000313" key="8">
    <source>
        <dbReference type="EMBL" id="GAA0875413.1"/>
    </source>
</evidence>
<gene>
    <name evidence="8" type="ORF">GCM10009118_18220</name>
</gene>
<accession>A0ABN1MQQ4</accession>
<dbReference type="InterPro" id="IPR013249">
    <property type="entry name" value="RNA_pol_sigma70_r4_t2"/>
</dbReference>
<comment type="similarity">
    <text evidence="1">Belongs to the sigma-70 factor family. ECF subfamily.</text>
</comment>
<dbReference type="InterPro" id="IPR013325">
    <property type="entry name" value="RNA_pol_sigma_r2"/>
</dbReference>
<protein>
    <submittedName>
        <fullName evidence="8">Sigma-70 family RNA polymerase sigma factor</fullName>
    </submittedName>
</protein>
<dbReference type="NCBIfam" id="TIGR02937">
    <property type="entry name" value="sigma70-ECF"/>
    <property type="match status" value="1"/>
</dbReference>
<dbReference type="InterPro" id="IPR007627">
    <property type="entry name" value="RNA_pol_sigma70_r2"/>
</dbReference>
<evidence type="ECO:0000256" key="4">
    <source>
        <dbReference type="ARBA" id="ARBA00023125"/>
    </source>
</evidence>
<keyword evidence="5" id="KW-0804">Transcription</keyword>
<evidence type="ECO:0000259" key="7">
    <source>
        <dbReference type="Pfam" id="PF08281"/>
    </source>
</evidence>
<reference evidence="8 9" key="1">
    <citation type="journal article" date="2019" name="Int. J. Syst. Evol. Microbiol.">
        <title>The Global Catalogue of Microorganisms (GCM) 10K type strain sequencing project: providing services to taxonomists for standard genome sequencing and annotation.</title>
        <authorList>
            <consortium name="The Broad Institute Genomics Platform"/>
            <consortium name="The Broad Institute Genome Sequencing Center for Infectious Disease"/>
            <person name="Wu L."/>
            <person name="Ma J."/>
        </authorList>
    </citation>
    <scope>NUCLEOTIDE SEQUENCE [LARGE SCALE GENOMIC DNA]</scope>
    <source>
        <strain evidence="8 9">JCM 16083</strain>
    </source>
</reference>
<keyword evidence="3" id="KW-0731">Sigma factor</keyword>
<evidence type="ECO:0000256" key="3">
    <source>
        <dbReference type="ARBA" id="ARBA00023082"/>
    </source>
</evidence>
<dbReference type="InterPro" id="IPR013324">
    <property type="entry name" value="RNA_pol_sigma_r3/r4-like"/>
</dbReference>
<evidence type="ECO:0000313" key="9">
    <source>
        <dbReference type="Proteomes" id="UP001501126"/>
    </source>
</evidence>
<evidence type="ECO:0000256" key="5">
    <source>
        <dbReference type="ARBA" id="ARBA00023163"/>
    </source>
</evidence>
<dbReference type="SUPFAM" id="SSF88659">
    <property type="entry name" value="Sigma3 and sigma4 domains of RNA polymerase sigma factors"/>
    <property type="match status" value="1"/>
</dbReference>
<dbReference type="RefSeq" id="WP_343786868.1">
    <property type="nucleotide sequence ID" value="NZ_BAAAFH010000011.1"/>
</dbReference>
<keyword evidence="9" id="KW-1185">Reference proteome</keyword>
<dbReference type="Pfam" id="PF04542">
    <property type="entry name" value="Sigma70_r2"/>
    <property type="match status" value="1"/>
</dbReference>
<dbReference type="PANTHER" id="PTHR43133:SF8">
    <property type="entry name" value="RNA POLYMERASE SIGMA FACTOR HI_1459-RELATED"/>
    <property type="match status" value="1"/>
</dbReference>
<dbReference type="Pfam" id="PF08281">
    <property type="entry name" value="Sigma70_r4_2"/>
    <property type="match status" value="1"/>
</dbReference>
<name>A0ABN1MQQ4_9FLAO</name>
<evidence type="ECO:0000256" key="1">
    <source>
        <dbReference type="ARBA" id="ARBA00010641"/>
    </source>
</evidence>
<keyword evidence="2" id="KW-0805">Transcription regulation</keyword>
<dbReference type="InterPro" id="IPR014284">
    <property type="entry name" value="RNA_pol_sigma-70_dom"/>
</dbReference>
<dbReference type="CDD" id="cd06171">
    <property type="entry name" value="Sigma70_r4"/>
    <property type="match status" value="1"/>
</dbReference>
<dbReference type="SUPFAM" id="SSF88946">
    <property type="entry name" value="Sigma2 domain of RNA polymerase sigma factors"/>
    <property type="match status" value="1"/>
</dbReference>
<proteinExistence type="inferred from homology"/>
<dbReference type="EMBL" id="BAAAFH010000011">
    <property type="protein sequence ID" value="GAA0875413.1"/>
    <property type="molecule type" value="Genomic_DNA"/>
</dbReference>
<comment type="caution">
    <text evidence="8">The sequence shown here is derived from an EMBL/GenBank/DDBJ whole genome shotgun (WGS) entry which is preliminary data.</text>
</comment>
<feature type="domain" description="RNA polymerase sigma factor 70 region 4 type 2" evidence="7">
    <location>
        <begin position="131"/>
        <end position="181"/>
    </location>
</feature>
<dbReference type="InterPro" id="IPR036388">
    <property type="entry name" value="WH-like_DNA-bd_sf"/>
</dbReference>
<dbReference type="InterPro" id="IPR039425">
    <property type="entry name" value="RNA_pol_sigma-70-like"/>
</dbReference>
<feature type="domain" description="RNA polymerase sigma-70 region 2" evidence="6">
    <location>
        <begin position="31"/>
        <end position="98"/>
    </location>
</feature>
<dbReference type="PANTHER" id="PTHR43133">
    <property type="entry name" value="RNA POLYMERASE ECF-TYPE SIGMA FACTO"/>
    <property type="match status" value="1"/>
</dbReference>
<evidence type="ECO:0000256" key="2">
    <source>
        <dbReference type="ARBA" id="ARBA00023015"/>
    </source>
</evidence>
<evidence type="ECO:0000259" key="6">
    <source>
        <dbReference type="Pfam" id="PF04542"/>
    </source>
</evidence>
<dbReference type="Gene3D" id="1.10.10.10">
    <property type="entry name" value="Winged helix-like DNA-binding domain superfamily/Winged helix DNA-binding domain"/>
    <property type="match status" value="1"/>
</dbReference>
<organism evidence="8 9">
    <name type="scientific">Wandonia haliotis</name>
    <dbReference type="NCBI Taxonomy" id="574963"/>
    <lineage>
        <taxon>Bacteria</taxon>
        <taxon>Pseudomonadati</taxon>
        <taxon>Bacteroidota</taxon>
        <taxon>Flavobacteriia</taxon>
        <taxon>Flavobacteriales</taxon>
        <taxon>Crocinitomicaceae</taxon>
        <taxon>Wandonia</taxon>
    </lineage>
</organism>
<dbReference type="Gene3D" id="1.10.1740.10">
    <property type="match status" value="1"/>
</dbReference>
<keyword evidence="4" id="KW-0238">DNA-binding</keyword>